<protein>
    <recommendedName>
        <fullName evidence="1">Elongation factor EFG domain-containing protein</fullName>
    </recommendedName>
</protein>
<feature type="non-terminal residue" evidence="2">
    <location>
        <position position="1"/>
    </location>
</feature>
<evidence type="ECO:0000313" key="3">
    <source>
        <dbReference type="Proteomes" id="UP001298593"/>
    </source>
</evidence>
<proteinExistence type="predicted"/>
<dbReference type="RefSeq" id="WP_329780621.1">
    <property type="nucleotide sequence ID" value="NZ_JAYJJU010000074.1"/>
</dbReference>
<dbReference type="Pfam" id="PF00679">
    <property type="entry name" value="EFG_C"/>
    <property type="match status" value="1"/>
</dbReference>
<comment type="caution">
    <text evidence="2">The sequence shown here is derived from an EMBL/GenBank/DDBJ whole genome shotgun (WGS) entry which is preliminary data.</text>
</comment>
<evidence type="ECO:0000259" key="1">
    <source>
        <dbReference type="Pfam" id="PF00679"/>
    </source>
</evidence>
<dbReference type="Gene3D" id="3.30.230.10">
    <property type="match status" value="1"/>
</dbReference>
<feature type="domain" description="Elongation factor EFG" evidence="1">
    <location>
        <begin position="1"/>
        <end position="43"/>
    </location>
</feature>
<dbReference type="InterPro" id="IPR014721">
    <property type="entry name" value="Ribsml_uS5_D2-typ_fold_subgr"/>
</dbReference>
<accession>A0ABU5Y4N9</accession>
<organism evidence="2 3">
    <name type="scientific">[Mycobacterium] nativiensis</name>
    <dbReference type="NCBI Taxonomy" id="2855503"/>
    <lineage>
        <taxon>Bacteria</taxon>
        <taxon>Bacillati</taxon>
        <taxon>Actinomycetota</taxon>
        <taxon>Actinomycetes</taxon>
        <taxon>Mycobacteriales</taxon>
        <taxon>Mycobacteriaceae</taxon>
        <taxon>Mycolicibacter</taxon>
    </lineage>
</organism>
<sequence length="51" mass="5409">TCVKAEVPQTELIRYAVDLRSLTHGAGSFTRGFARYEPLSESAAAHAASTA</sequence>
<dbReference type="InterPro" id="IPR000640">
    <property type="entry name" value="EFG_V-like"/>
</dbReference>
<name>A0ABU5Y4N9_9MYCO</name>
<reference evidence="2 3" key="1">
    <citation type="submission" date="2023-12" db="EMBL/GenBank/DDBJ databases">
        <title>Description of new species of Mycobacterium terrae complex isolated from sewage at the Sao Paulo Zoological Park Foundation in Brazil.</title>
        <authorList>
            <person name="Romagnoli C.L."/>
            <person name="Conceicao E.C."/>
            <person name="Machado E."/>
            <person name="Barreto L.B.P.F."/>
            <person name="Sharma A."/>
            <person name="Silva N.M."/>
            <person name="Marques L.E."/>
            <person name="Juliana M.A."/>
            <person name="Lourenco M.C.S."/>
            <person name="Digiampietri L.A."/>
            <person name="Suffys P.N."/>
            <person name="Viana-Niero C."/>
        </authorList>
    </citation>
    <scope>NUCLEOTIDE SEQUENCE [LARGE SCALE GENOMIC DNA]</scope>
    <source>
        <strain evidence="2 3">MYC340</strain>
    </source>
</reference>
<dbReference type="Gene3D" id="3.30.70.240">
    <property type="match status" value="1"/>
</dbReference>
<dbReference type="Proteomes" id="UP001298593">
    <property type="component" value="Unassembled WGS sequence"/>
</dbReference>
<dbReference type="EMBL" id="JAYJJU010000074">
    <property type="protein sequence ID" value="MEB3035176.1"/>
    <property type="molecule type" value="Genomic_DNA"/>
</dbReference>
<evidence type="ECO:0000313" key="2">
    <source>
        <dbReference type="EMBL" id="MEB3035176.1"/>
    </source>
</evidence>
<keyword evidence="3" id="KW-1185">Reference proteome</keyword>
<dbReference type="InterPro" id="IPR035647">
    <property type="entry name" value="EFG_III/V"/>
</dbReference>
<gene>
    <name evidence="2" type="ORF">KV113_26935</name>
</gene>
<dbReference type="SUPFAM" id="SSF54980">
    <property type="entry name" value="EF-G C-terminal domain-like"/>
    <property type="match status" value="1"/>
</dbReference>